<reference evidence="1" key="1">
    <citation type="submission" date="2023-04" db="EMBL/GenBank/DDBJ databases">
        <title>Candida boidinii NBRC 1967.</title>
        <authorList>
            <person name="Ichikawa N."/>
            <person name="Sato H."/>
            <person name="Tonouchi N."/>
        </authorList>
    </citation>
    <scope>NUCLEOTIDE SEQUENCE</scope>
    <source>
        <strain evidence="1">NBRC 1967</strain>
    </source>
</reference>
<evidence type="ECO:0000313" key="2">
    <source>
        <dbReference type="Proteomes" id="UP001165101"/>
    </source>
</evidence>
<protein>
    <submittedName>
        <fullName evidence="1">Unnamed protein product</fullName>
    </submittedName>
</protein>
<sequence length="97" mass="10925">MEKKKQDSLTKKAKTFFADSIFEGVDLSMPKPQTATSSIPVNGKASKDQKQKQIETKEEQDDDEEEDEEDNGSDSDDGFEVVPNAYNQILILQLLKQ</sequence>
<keyword evidence="2" id="KW-1185">Reference proteome</keyword>
<dbReference type="EMBL" id="BSXV01009050">
    <property type="protein sequence ID" value="GMF06928.1"/>
    <property type="molecule type" value="Genomic_DNA"/>
</dbReference>
<name>A0ACB5UC78_CANBO</name>
<gene>
    <name evidence="1" type="ORF">Cboi01_000673100</name>
</gene>
<accession>A0ACB5UC78</accession>
<proteinExistence type="predicted"/>
<organism evidence="1 2">
    <name type="scientific">Candida boidinii</name>
    <name type="common">Yeast</name>
    <dbReference type="NCBI Taxonomy" id="5477"/>
    <lineage>
        <taxon>Eukaryota</taxon>
        <taxon>Fungi</taxon>
        <taxon>Dikarya</taxon>
        <taxon>Ascomycota</taxon>
        <taxon>Saccharomycotina</taxon>
        <taxon>Pichiomycetes</taxon>
        <taxon>Pichiales</taxon>
        <taxon>Pichiaceae</taxon>
        <taxon>Ogataea</taxon>
        <taxon>Ogataea/Candida clade</taxon>
    </lineage>
</organism>
<dbReference type="Proteomes" id="UP001165101">
    <property type="component" value="Unassembled WGS sequence"/>
</dbReference>
<comment type="caution">
    <text evidence="1">The sequence shown here is derived from an EMBL/GenBank/DDBJ whole genome shotgun (WGS) entry which is preliminary data.</text>
</comment>
<evidence type="ECO:0000313" key="1">
    <source>
        <dbReference type="EMBL" id="GMF06928.1"/>
    </source>
</evidence>